<organism evidence="1 2">
    <name type="scientific">Candidatus Thiomargarita nelsonii</name>
    <dbReference type="NCBI Taxonomy" id="1003181"/>
    <lineage>
        <taxon>Bacteria</taxon>
        <taxon>Pseudomonadati</taxon>
        <taxon>Pseudomonadota</taxon>
        <taxon>Gammaproteobacteria</taxon>
        <taxon>Thiotrichales</taxon>
        <taxon>Thiotrichaceae</taxon>
        <taxon>Thiomargarita</taxon>
    </lineage>
</organism>
<sequence>MRTMTYNLELQKDRTVTFKLPNDIPLGFHKIVLVVDEKPITRSQQEFNKLLKQTSGIWQQGDGLQYQTKLRDEWERS</sequence>
<dbReference type="EMBL" id="JSZA02000251">
    <property type="protein sequence ID" value="TGO02032.1"/>
    <property type="molecule type" value="Genomic_DNA"/>
</dbReference>
<dbReference type="Proteomes" id="UP000030428">
    <property type="component" value="Unassembled WGS sequence"/>
</dbReference>
<comment type="caution">
    <text evidence="1">The sequence shown here is derived from an EMBL/GenBank/DDBJ whole genome shotgun (WGS) entry which is preliminary data.</text>
</comment>
<dbReference type="AlphaFoldDB" id="A0A4E0QWU9"/>
<gene>
    <name evidence="1" type="ORF">PN36_31435</name>
</gene>
<evidence type="ECO:0000313" key="1">
    <source>
        <dbReference type="EMBL" id="TGO02032.1"/>
    </source>
</evidence>
<name>A0A4E0QWU9_9GAMM</name>
<evidence type="ECO:0000313" key="2">
    <source>
        <dbReference type="Proteomes" id="UP000030428"/>
    </source>
</evidence>
<proteinExistence type="predicted"/>
<accession>A0A4E0QWU9</accession>
<keyword evidence="2" id="KW-1185">Reference proteome</keyword>
<protein>
    <submittedName>
        <fullName evidence="1">Uncharacterized protein</fullName>
    </submittedName>
</protein>
<reference evidence="1 2" key="1">
    <citation type="journal article" date="2016" name="Front. Microbiol.">
        <title>Single-Cell (Meta-)Genomics of a Dimorphic Candidatus Thiomargarita nelsonii Reveals Genomic Plasticity.</title>
        <authorList>
            <person name="Flood B.E."/>
            <person name="Fliss P."/>
            <person name="Jones D.S."/>
            <person name="Dick G.J."/>
            <person name="Jain S."/>
            <person name="Kaster A.K."/>
            <person name="Winkel M."/>
            <person name="Mussmann M."/>
            <person name="Bailey J."/>
        </authorList>
    </citation>
    <scope>NUCLEOTIDE SEQUENCE [LARGE SCALE GENOMIC DNA]</scope>
    <source>
        <strain evidence="1">Hydrate Ridge</strain>
    </source>
</reference>